<accession>A0ABV4YA48</accession>
<dbReference type="RefSeq" id="WP_413257185.1">
    <property type="nucleotide sequence ID" value="NZ_JBHFNS010000043.1"/>
</dbReference>
<dbReference type="Proteomes" id="UP001576776">
    <property type="component" value="Unassembled WGS sequence"/>
</dbReference>
<evidence type="ECO:0000313" key="3">
    <source>
        <dbReference type="Proteomes" id="UP001576776"/>
    </source>
</evidence>
<feature type="region of interest" description="Disordered" evidence="1">
    <location>
        <begin position="29"/>
        <end position="63"/>
    </location>
</feature>
<protein>
    <submittedName>
        <fullName evidence="2">Uncharacterized protein</fullName>
    </submittedName>
</protein>
<name>A0ABV4YA48_9CYAN</name>
<reference evidence="2 3" key="1">
    <citation type="submission" date="2024-09" db="EMBL/GenBank/DDBJ databases">
        <title>Floridaenema gen nov. (Aerosakkonemataceae, Aerosakkonematales ord. nov., Cyanobacteria) from benthic tropical and subtropical fresh waters, with the description of four new species.</title>
        <authorList>
            <person name="Moretto J.A."/>
            <person name="Berthold D.E."/>
            <person name="Lefler F.W."/>
            <person name="Huang I.-S."/>
            <person name="Laughinghouse H. IV."/>
        </authorList>
    </citation>
    <scope>NUCLEOTIDE SEQUENCE [LARGE SCALE GENOMIC DNA]</scope>
    <source>
        <strain evidence="2 3">BLCC-F154</strain>
    </source>
</reference>
<gene>
    <name evidence="2" type="ORF">ACE1B6_10545</name>
</gene>
<proteinExistence type="predicted"/>
<sequence length="63" mass="7193">MLDPKRCAEILYKHFAEVTTEQFLENLKRSSPELFEGDNESSEISPTEIKESNNEMAEESAQA</sequence>
<keyword evidence="3" id="KW-1185">Reference proteome</keyword>
<comment type="caution">
    <text evidence="2">The sequence shown here is derived from an EMBL/GenBank/DDBJ whole genome shotgun (WGS) entry which is preliminary data.</text>
</comment>
<organism evidence="2 3">
    <name type="scientific">Floridaenema fluviatile BLCC-F154</name>
    <dbReference type="NCBI Taxonomy" id="3153640"/>
    <lineage>
        <taxon>Bacteria</taxon>
        <taxon>Bacillati</taxon>
        <taxon>Cyanobacteriota</taxon>
        <taxon>Cyanophyceae</taxon>
        <taxon>Oscillatoriophycideae</taxon>
        <taxon>Aerosakkonematales</taxon>
        <taxon>Aerosakkonemataceae</taxon>
        <taxon>Floridanema</taxon>
        <taxon>Floridanema fluviatile</taxon>
    </lineage>
</organism>
<evidence type="ECO:0000256" key="1">
    <source>
        <dbReference type="SAM" id="MobiDB-lite"/>
    </source>
</evidence>
<dbReference type="EMBL" id="JBHFNS010000043">
    <property type="protein sequence ID" value="MFB2935681.1"/>
    <property type="molecule type" value="Genomic_DNA"/>
</dbReference>
<evidence type="ECO:0000313" key="2">
    <source>
        <dbReference type="EMBL" id="MFB2935681.1"/>
    </source>
</evidence>